<dbReference type="Pfam" id="PF01957">
    <property type="entry name" value="NfeD"/>
    <property type="match status" value="1"/>
</dbReference>
<evidence type="ECO:0000259" key="6">
    <source>
        <dbReference type="Pfam" id="PF01957"/>
    </source>
</evidence>
<evidence type="ECO:0000256" key="3">
    <source>
        <dbReference type="ARBA" id="ARBA00022989"/>
    </source>
</evidence>
<feature type="transmembrane region" description="Helical" evidence="5">
    <location>
        <begin position="53"/>
        <end position="73"/>
    </location>
</feature>
<keyword evidence="3 5" id="KW-1133">Transmembrane helix</keyword>
<sequence length="155" mass="16980">MMWIIVIALLLIGIALLIAELIFIPGTTVVGLLGLIFSIVGVVISYQHFGSTVGFYVLMVTIASLVVAVFYSFRTGAWTRFSLKSSIDSRVNEGIMSTVHIGDEGVTLSTLRPMGKAQFHDKTFEVKTSGNYINQGEKVKIVQIESHQITVETIN</sequence>
<comment type="subcellular location">
    <subcellularLocation>
        <location evidence="1">Membrane</location>
        <topology evidence="1">Multi-pass membrane protein</topology>
    </subcellularLocation>
</comment>
<dbReference type="EMBL" id="FQWQ01000001">
    <property type="protein sequence ID" value="SHG89318.1"/>
    <property type="molecule type" value="Genomic_DNA"/>
</dbReference>
<dbReference type="InterPro" id="IPR002810">
    <property type="entry name" value="NfeD-like_C"/>
</dbReference>
<keyword evidence="8" id="KW-1185">Reference proteome</keyword>
<dbReference type="Gene3D" id="2.40.50.140">
    <property type="entry name" value="Nucleic acid-binding proteins"/>
    <property type="match status" value="1"/>
</dbReference>
<feature type="transmembrane region" description="Helical" evidence="5">
    <location>
        <begin position="29"/>
        <end position="46"/>
    </location>
</feature>
<dbReference type="STRING" id="947013.SAMN04488109_2361"/>
<evidence type="ECO:0000313" key="8">
    <source>
        <dbReference type="Proteomes" id="UP000184212"/>
    </source>
</evidence>
<name>A0A1M5NIG6_9BACT</name>
<reference evidence="7 8" key="1">
    <citation type="submission" date="2016-11" db="EMBL/GenBank/DDBJ databases">
        <authorList>
            <person name="Jaros S."/>
            <person name="Januszkiewicz K."/>
            <person name="Wedrychowicz H."/>
        </authorList>
    </citation>
    <scope>NUCLEOTIDE SEQUENCE [LARGE SCALE GENOMIC DNA]</scope>
    <source>
        <strain evidence="7 8">DSM 24574</strain>
    </source>
</reference>
<keyword evidence="2 5" id="KW-0812">Transmembrane</keyword>
<protein>
    <submittedName>
        <fullName evidence="7">NfeD-like C-terminal, partner-binding</fullName>
    </submittedName>
</protein>
<evidence type="ECO:0000313" key="7">
    <source>
        <dbReference type="EMBL" id="SHG89318.1"/>
    </source>
</evidence>
<dbReference type="PANTHER" id="PTHR33507:SF3">
    <property type="entry name" value="INNER MEMBRANE PROTEIN YBBJ"/>
    <property type="match status" value="1"/>
</dbReference>
<dbReference type="GO" id="GO:0005886">
    <property type="term" value="C:plasma membrane"/>
    <property type="evidence" value="ECO:0007669"/>
    <property type="project" value="TreeGrafter"/>
</dbReference>
<dbReference type="PANTHER" id="PTHR33507">
    <property type="entry name" value="INNER MEMBRANE PROTEIN YBBJ"/>
    <property type="match status" value="1"/>
</dbReference>
<dbReference type="OrthoDB" id="1120520at2"/>
<evidence type="ECO:0000256" key="5">
    <source>
        <dbReference type="SAM" id="Phobius"/>
    </source>
</evidence>
<accession>A0A1M5NIG6</accession>
<evidence type="ECO:0000256" key="1">
    <source>
        <dbReference type="ARBA" id="ARBA00004141"/>
    </source>
</evidence>
<dbReference type="InterPro" id="IPR012340">
    <property type="entry name" value="NA-bd_OB-fold"/>
</dbReference>
<dbReference type="RefSeq" id="WP_073133868.1">
    <property type="nucleotide sequence ID" value="NZ_FQWQ01000001.1"/>
</dbReference>
<organism evidence="7 8">
    <name type="scientific">Chryseolinea serpens</name>
    <dbReference type="NCBI Taxonomy" id="947013"/>
    <lineage>
        <taxon>Bacteria</taxon>
        <taxon>Pseudomonadati</taxon>
        <taxon>Bacteroidota</taxon>
        <taxon>Cytophagia</taxon>
        <taxon>Cytophagales</taxon>
        <taxon>Fulvivirgaceae</taxon>
        <taxon>Chryseolinea</taxon>
    </lineage>
</organism>
<dbReference type="AlphaFoldDB" id="A0A1M5NIG6"/>
<keyword evidence="4 5" id="KW-0472">Membrane</keyword>
<feature type="domain" description="NfeD-like C-terminal" evidence="6">
    <location>
        <begin position="101"/>
        <end position="152"/>
    </location>
</feature>
<evidence type="ECO:0000256" key="4">
    <source>
        <dbReference type="ARBA" id="ARBA00023136"/>
    </source>
</evidence>
<gene>
    <name evidence="7" type="ORF">SAMN04488109_2361</name>
</gene>
<proteinExistence type="predicted"/>
<dbReference type="InterPro" id="IPR052165">
    <property type="entry name" value="Membrane_assoc_protease"/>
</dbReference>
<evidence type="ECO:0000256" key="2">
    <source>
        <dbReference type="ARBA" id="ARBA00022692"/>
    </source>
</evidence>
<dbReference type="Proteomes" id="UP000184212">
    <property type="component" value="Unassembled WGS sequence"/>
</dbReference>